<protein>
    <recommendedName>
        <fullName evidence="3">Aminoglycoside phosphotransferase domain-containing protein</fullName>
    </recommendedName>
</protein>
<dbReference type="AlphaFoldDB" id="A0A8H3DDI7"/>
<evidence type="ECO:0000313" key="1">
    <source>
        <dbReference type="EMBL" id="CAE6522207.1"/>
    </source>
</evidence>
<name>A0A8H3DDI7_9AGAM</name>
<organism evidence="1 2">
    <name type="scientific">Rhizoctonia solani</name>
    <dbReference type="NCBI Taxonomy" id="456999"/>
    <lineage>
        <taxon>Eukaryota</taxon>
        <taxon>Fungi</taxon>
        <taxon>Dikarya</taxon>
        <taxon>Basidiomycota</taxon>
        <taxon>Agaricomycotina</taxon>
        <taxon>Agaricomycetes</taxon>
        <taxon>Cantharellales</taxon>
        <taxon>Ceratobasidiaceae</taxon>
        <taxon>Rhizoctonia</taxon>
    </lineage>
</organism>
<evidence type="ECO:0000313" key="2">
    <source>
        <dbReference type="Proteomes" id="UP000663853"/>
    </source>
</evidence>
<accession>A0A8H3DDI7</accession>
<dbReference type="SUPFAM" id="SSF56112">
    <property type="entry name" value="Protein kinase-like (PK-like)"/>
    <property type="match status" value="1"/>
</dbReference>
<gene>
    <name evidence="1" type="ORF">RDB_LOCUS149975</name>
</gene>
<evidence type="ECO:0008006" key="3">
    <source>
        <dbReference type="Google" id="ProtNLM"/>
    </source>
</evidence>
<dbReference type="Proteomes" id="UP000663853">
    <property type="component" value="Unassembled WGS sequence"/>
</dbReference>
<sequence>MAAASAPLTHDFTPALTAVDSYHEYSASPLSGGLVNLTVRVNISDAKGDHECPFGDARSVVAKYAPAFIASIGESAPFSQYRQVIEARALALLSQPSVSAYIESSNVTFPKLVHHNPNVNVLVMSDLGNAQTLDKWLISDSDTEAAAGVGKHFGEFLARLGSVAEYIKQGDNHLNLFEYFDNPSAQELIFSVAIGTIESHLLKCRYDPADAAFVGKLCISSHERQRARLKRCESGVFGIGDSWPRSFLVGGKAHELKLSVVDWEFARMISPLIDLSQLCAHLYLLCRTSSSEVKSRVKAYTLSMVRAHHAHAPEWQYQNEYRSDAWTLFGCEIINNVLEFDWWNEDQAKQQADIKVLGAQGAAFVKEAEQRGHKGGPLFEDVFGAL</sequence>
<dbReference type="Gene3D" id="3.90.1200.10">
    <property type="match status" value="1"/>
</dbReference>
<dbReference type="InterPro" id="IPR011009">
    <property type="entry name" value="Kinase-like_dom_sf"/>
</dbReference>
<comment type="caution">
    <text evidence="1">The sequence shown here is derived from an EMBL/GenBank/DDBJ whole genome shotgun (WGS) entry which is preliminary data.</text>
</comment>
<reference evidence="1" key="1">
    <citation type="submission" date="2021-01" db="EMBL/GenBank/DDBJ databases">
        <authorList>
            <person name="Kaushik A."/>
        </authorList>
    </citation>
    <scope>NUCLEOTIDE SEQUENCE</scope>
    <source>
        <strain evidence="1">AG6-10EEA</strain>
    </source>
</reference>
<dbReference type="Gene3D" id="3.30.200.20">
    <property type="entry name" value="Phosphorylase Kinase, domain 1"/>
    <property type="match status" value="1"/>
</dbReference>
<proteinExistence type="predicted"/>
<dbReference type="EMBL" id="CAJMXA010003887">
    <property type="protein sequence ID" value="CAE6522207.1"/>
    <property type="molecule type" value="Genomic_DNA"/>
</dbReference>